<evidence type="ECO:0000256" key="1">
    <source>
        <dbReference type="SAM" id="MobiDB-lite"/>
    </source>
</evidence>
<feature type="region of interest" description="Disordered" evidence="1">
    <location>
        <begin position="54"/>
        <end position="77"/>
    </location>
</feature>
<reference evidence="4" key="1">
    <citation type="journal article" date="2021" name="PeerJ">
        <title>Extensive microbial diversity within the chicken gut microbiome revealed by metagenomics and culture.</title>
        <authorList>
            <person name="Gilroy R."/>
            <person name="Ravi A."/>
            <person name="Getino M."/>
            <person name="Pursley I."/>
            <person name="Horton D.L."/>
            <person name="Alikhan N.F."/>
            <person name="Baker D."/>
            <person name="Gharbi K."/>
            <person name="Hall N."/>
            <person name="Watson M."/>
            <person name="Adriaenssens E.M."/>
            <person name="Foster-Nyarko E."/>
            <person name="Jarju S."/>
            <person name="Secka A."/>
            <person name="Antonio M."/>
            <person name="Oren A."/>
            <person name="Chaudhuri R.R."/>
            <person name="La Ragione R."/>
            <person name="Hildebrand F."/>
            <person name="Pallen M.J."/>
        </authorList>
    </citation>
    <scope>NUCLEOTIDE SEQUENCE</scope>
    <source>
        <strain evidence="4">ChiHjej13B12-14962</strain>
    </source>
</reference>
<evidence type="ECO:0000313" key="5">
    <source>
        <dbReference type="Proteomes" id="UP000703315"/>
    </source>
</evidence>
<protein>
    <submittedName>
        <fullName evidence="4">DUF6318 family protein</fullName>
    </submittedName>
</protein>
<dbReference type="PROSITE" id="PS51257">
    <property type="entry name" value="PROKAR_LIPOPROTEIN"/>
    <property type="match status" value="1"/>
</dbReference>
<name>A0A921FPD0_9MICC</name>
<dbReference type="EMBL" id="DYXC01000118">
    <property type="protein sequence ID" value="HJF15256.1"/>
    <property type="molecule type" value="Genomic_DNA"/>
</dbReference>
<feature type="chain" id="PRO_5039006517" evidence="2">
    <location>
        <begin position="33"/>
        <end position="220"/>
    </location>
</feature>
<keyword evidence="2" id="KW-0732">Signal</keyword>
<accession>A0A921FPD0</accession>
<dbReference type="Pfam" id="PF19843">
    <property type="entry name" value="DUF6318"/>
    <property type="match status" value="1"/>
</dbReference>
<evidence type="ECO:0000256" key="2">
    <source>
        <dbReference type="SAM" id="SignalP"/>
    </source>
</evidence>
<evidence type="ECO:0000313" key="4">
    <source>
        <dbReference type="EMBL" id="HJF15256.1"/>
    </source>
</evidence>
<gene>
    <name evidence="4" type="ORF">K8V32_10745</name>
</gene>
<evidence type="ECO:0000259" key="3">
    <source>
        <dbReference type="Pfam" id="PF19843"/>
    </source>
</evidence>
<dbReference type="Proteomes" id="UP000703315">
    <property type="component" value="Unassembled WGS sequence"/>
</dbReference>
<dbReference type="RefSeq" id="WP_303907036.1">
    <property type="nucleotide sequence ID" value="NZ_DYXC01000118.1"/>
</dbReference>
<feature type="domain" description="DUF6318" evidence="3">
    <location>
        <begin position="52"/>
        <end position="206"/>
    </location>
</feature>
<sequence>MKSSSKKSAVKWLLGGFTALILTISLTGCSQTAEESPELEKTTDASLAETAEYVPASADGPAQNVPEPRLPVSATENSEDGAKATLEYFWEAEAFASLTGNGDSLAVVSDDSCAFCHESIDGWPKNYEDGYWSVLHGDIIVNVTEVVTSEEDDEEESVAHIYFELTEPATDFYNEEGKHLEASFDETDTQDWFAILNYDATAQIWKVEWLGFEDDVVWEE</sequence>
<proteinExistence type="predicted"/>
<comment type="caution">
    <text evidence="4">The sequence shown here is derived from an EMBL/GenBank/DDBJ whole genome shotgun (WGS) entry which is preliminary data.</text>
</comment>
<reference evidence="4" key="2">
    <citation type="submission" date="2021-09" db="EMBL/GenBank/DDBJ databases">
        <authorList>
            <person name="Gilroy R."/>
        </authorList>
    </citation>
    <scope>NUCLEOTIDE SEQUENCE</scope>
    <source>
        <strain evidence="4">ChiHjej13B12-14962</strain>
    </source>
</reference>
<organism evidence="4 5">
    <name type="scientific">Enteractinococcus helveticum</name>
    <dbReference type="NCBI Taxonomy" id="1837282"/>
    <lineage>
        <taxon>Bacteria</taxon>
        <taxon>Bacillati</taxon>
        <taxon>Actinomycetota</taxon>
        <taxon>Actinomycetes</taxon>
        <taxon>Micrococcales</taxon>
        <taxon>Micrococcaceae</taxon>
    </lineage>
</organism>
<dbReference type="AlphaFoldDB" id="A0A921FPD0"/>
<dbReference type="InterPro" id="IPR046281">
    <property type="entry name" value="DUF6318"/>
</dbReference>
<feature type="signal peptide" evidence="2">
    <location>
        <begin position="1"/>
        <end position="32"/>
    </location>
</feature>